<keyword evidence="3" id="KW-0489">Methyltransferase</keyword>
<reference evidence="3" key="1">
    <citation type="submission" date="2024-01" db="EMBL/GenBank/DDBJ databases">
        <title>Synechococcus elongatus PCC 11802, a close yet different native of Synechococcus elongatus PCC 11801.</title>
        <authorList>
            <person name="Jaiswal D."/>
            <person name="Sengupta A."/>
            <person name="Sengupta S."/>
            <person name="Pakrasi H.B."/>
            <person name="Wangikar P."/>
        </authorList>
    </citation>
    <scope>NUCLEOTIDE SEQUENCE</scope>
    <source>
        <strain evidence="3">PCC 11802</strain>
    </source>
</reference>
<dbReference type="RefSeq" id="WP_208678346.1">
    <property type="nucleotide sequence ID" value="NZ_CP034671.2"/>
</dbReference>
<evidence type="ECO:0000256" key="1">
    <source>
        <dbReference type="ARBA" id="ARBA00022679"/>
    </source>
</evidence>
<sequence length="199" mass="22513">MDPLKTAKGYDQLAKHWASDSFPKTNGIAQHQRAIAFLKERHHALDVGCGSSGRLIDFLLSYGFAVEGVDISQRMIELAKAKHPNVLFHHADICTWTLPRKYDFITAWDSIWHTPLSQQEYVITKLVQGLEPGGIFIFTTGGLDEQGEQTDSFMGPEMYYAALGIPKLLSLLDNLDCICRHLEYDQHPEQHVYVIAQKI</sequence>
<dbReference type="PANTHER" id="PTHR43861">
    <property type="entry name" value="TRANS-ACONITATE 2-METHYLTRANSFERASE-RELATED"/>
    <property type="match status" value="1"/>
</dbReference>
<gene>
    <name evidence="3" type="ORF">EKO22_10585</name>
</gene>
<dbReference type="CDD" id="cd02440">
    <property type="entry name" value="AdoMet_MTases"/>
    <property type="match status" value="1"/>
</dbReference>
<feature type="domain" description="Methyltransferase" evidence="2">
    <location>
        <begin position="45"/>
        <end position="134"/>
    </location>
</feature>
<protein>
    <submittedName>
        <fullName evidence="3">Class I SAM-dependent methyltransferase</fullName>
        <ecNumber evidence="3">2.1.-.-</ecNumber>
    </submittedName>
</protein>
<dbReference type="InterPro" id="IPR029063">
    <property type="entry name" value="SAM-dependent_MTases_sf"/>
</dbReference>
<dbReference type="EMBL" id="CP034671">
    <property type="protein sequence ID" value="QFZ92716.2"/>
    <property type="molecule type" value="Genomic_DNA"/>
</dbReference>
<organism evidence="3">
    <name type="scientific">Synechococcus elongatus PCC 11802</name>
    <dbReference type="NCBI Taxonomy" id="2283154"/>
    <lineage>
        <taxon>Bacteria</taxon>
        <taxon>Bacillati</taxon>
        <taxon>Cyanobacteriota</taxon>
        <taxon>Cyanophyceae</taxon>
        <taxon>Synechococcales</taxon>
        <taxon>Synechococcaceae</taxon>
        <taxon>Synechococcus</taxon>
    </lineage>
</organism>
<dbReference type="EC" id="2.1.-.-" evidence="3"/>
<evidence type="ECO:0000259" key="2">
    <source>
        <dbReference type="Pfam" id="PF13649"/>
    </source>
</evidence>
<keyword evidence="1 3" id="KW-0808">Transferase</keyword>
<accession>A0AAT9JYW0</accession>
<dbReference type="SUPFAM" id="SSF53335">
    <property type="entry name" value="S-adenosyl-L-methionine-dependent methyltransferases"/>
    <property type="match status" value="1"/>
</dbReference>
<evidence type="ECO:0000313" key="3">
    <source>
        <dbReference type="EMBL" id="QFZ92716.2"/>
    </source>
</evidence>
<name>A0AAT9JYW0_SYNEL</name>
<dbReference type="Pfam" id="PF13649">
    <property type="entry name" value="Methyltransf_25"/>
    <property type="match status" value="1"/>
</dbReference>
<dbReference type="AlphaFoldDB" id="A0AAT9JYW0"/>
<proteinExistence type="predicted"/>
<dbReference type="GO" id="GO:0008168">
    <property type="term" value="F:methyltransferase activity"/>
    <property type="evidence" value="ECO:0007669"/>
    <property type="project" value="UniProtKB-KW"/>
</dbReference>
<dbReference type="Gene3D" id="3.40.50.150">
    <property type="entry name" value="Vaccinia Virus protein VP39"/>
    <property type="match status" value="1"/>
</dbReference>
<dbReference type="GO" id="GO:0032259">
    <property type="term" value="P:methylation"/>
    <property type="evidence" value="ECO:0007669"/>
    <property type="project" value="UniProtKB-KW"/>
</dbReference>
<dbReference type="InterPro" id="IPR041698">
    <property type="entry name" value="Methyltransf_25"/>
</dbReference>